<evidence type="ECO:0000256" key="1">
    <source>
        <dbReference type="SAM" id="MobiDB-lite"/>
    </source>
</evidence>
<gene>
    <name evidence="2" type="ORF">AVDCRST_MAG02-2189</name>
</gene>
<sequence>GWIRGTGCRGGRGGRRADEVRPRTHAEDTPAPLHAGRDRLLREVPLLRPPLRRALGGQRGRHQGFGLRPDPVERRRGRPQAPPGPDDPHHGAQDPTLRRHGRHPRRGPPPLHHPLRALRRRRLRRAQGAV</sequence>
<dbReference type="EC" id="2.7.8.7" evidence="2"/>
<evidence type="ECO:0000313" key="2">
    <source>
        <dbReference type="EMBL" id="CAA9460440.1"/>
    </source>
</evidence>
<feature type="non-terminal residue" evidence="2">
    <location>
        <position position="1"/>
    </location>
</feature>
<dbReference type="GO" id="GO:0008897">
    <property type="term" value="F:holo-[acyl-carrier-protein] synthase activity"/>
    <property type="evidence" value="ECO:0007669"/>
    <property type="project" value="UniProtKB-EC"/>
</dbReference>
<keyword evidence="2" id="KW-0808">Transferase</keyword>
<organism evidence="2">
    <name type="scientific">uncultured Rubrobacteraceae bacterium</name>
    <dbReference type="NCBI Taxonomy" id="349277"/>
    <lineage>
        <taxon>Bacteria</taxon>
        <taxon>Bacillati</taxon>
        <taxon>Actinomycetota</taxon>
        <taxon>Rubrobacteria</taxon>
        <taxon>Rubrobacterales</taxon>
        <taxon>Rubrobacteraceae</taxon>
        <taxon>environmental samples</taxon>
    </lineage>
</organism>
<dbReference type="EMBL" id="CADCVH010000073">
    <property type="protein sequence ID" value="CAA9460440.1"/>
    <property type="molecule type" value="Genomic_DNA"/>
</dbReference>
<dbReference type="AlphaFoldDB" id="A0A6J4R565"/>
<feature type="non-terminal residue" evidence="2">
    <location>
        <position position="130"/>
    </location>
</feature>
<protein>
    <submittedName>
        <fullName evidence="2">Holo-[acyl-carrier-protein] synthase</fullName>
        <ecNumber evidence="2">2.7.8.7</ecNumber>
    </submittedName>
</protein>
<name>A0A6J4R565_9ACTN</name>
<feature type="compositionally biased region" description="Basic and acidic residues" evidence="1">
    <location>
        <begin position="15"/>
        <end position="28"/>
    </location>
</feature>
<proteinExistence type="predicted"/>
<reference evidence="2" key="1">
    <citation type="submission" date="2020-02" db="EMBL/GenBank/DDBJ databases">
        <authorList>
            <person name="Meier V. D."/>
        </authorList>
    </citation>
    <scope>NUCLEOTIDE SEQUENCE</scope>
    <source>
        <strain evidence="2">AVDCRST_MAG02</strain>
    </source>
</reference>
<accession>A0A6J4R565</accession>
<feature type="region of interest" description="Disordered" evidence="1">
    <location>
        <begin position="1"/>
        <end position="119"/>
    </location>
</feature>